<dbReference type="PANTHER" id="PTHR24096">
    <property type="entry name" value="LONG-CHAIN-FATTY-ACID--COA LIGASE"/>
    <property type="match status" value="1"/>
</dbReference>
<accession>R8BGC5</accession>
<dbReference type="HOGENOM" id="CLU_000022_17_3_1"/>
<dbReference type="SUPFAM" id="SSF56801">
    <property type="entry name" value="Acetyl-CoA synthetase-like"/>
    <property type="match status" value="1"/>
</dbReference>
<comment type="similarity">
    <text evidence="1">Belongs to the ATP-dependent AMP-binding enzyme family.</text>
</comment>
<dbReference type="InterPro" id="IPR045851">
    <property type="entry name" value="AMP-bd_C_sf"/>
</dbReference>
<dbReference type="Gene3D" id="3.30.300.30">
    <property type="match status" value="1"/>
</dbReference>
<dbReference type="RefSeq" id="XP_007916811.1">
    <property type="nucleotide sequence ID" value="XM_007918620.1"/>
</dbReference>
<dbReference type="GO" id="GO:0016405">
    <property type="term" value="F:CoA-ligase activity"/>
    <property type="evidence" value="ECO:0007669"/>
    <property type="project" value="TreeGrafter"/>
</dbReference>
<evidence type="ECO:0000256" key="2">
    <source>
        <dbReference type="ARBA" id="ARBA00022598"/>
    </source>
</evidence>
<evidence type="ECO:0000313" key="5">
    <source>
        <dbReference type="EMBL" id="EON98370.1"/>
    </source>
</evidence>
<dbReference type="EMBL" id="KB933218">
    <property type="protein sequence ID" value="EON98370.1"/>
    <property type="molecule type" value="Genomic_DNA"/>
</dbReference>
<dbReference type="GeneID" id="19326698"/>
<evidence type="ECO:0000259" key="4">
    <source>
        <dbReference type="Pfam" id="PF13193"/>
    </source>
</evidence>
<dbReference type="Pfam" id="PF00501">
    <property type="entry name" value="AMP-binding"/>
    <property type="match status" value="1"/>
</dbReference>
<dbReference type="InterPro" id="IPR000873">
    <property type="entry name" value="AMP-dep_synth/lig_dom"/>
</dbReference>
<feature type="domain" description="AMP-binding enzyme C-terminal" evidence="4">
    <location>
        <begin position="116"/>
        <end position="193"/>
    </location>
</feature>
<sequence length="219" mass="23849">MTESCCCLSTHPPEYYDYKYGSNGGLLLGSTTVKVVDVITGKELGVNETGEILAKGPQIAMGYLANPRETAETFGADGFLHTGDVGKIDGQGFIHIVDRIKEMIKVKGQQVAPADLEHLLVGHPSVADSAVIGVPDEYSAERPKAYIVLKSGVKPSDGLGKELMDYIKERRVRYKWVKEIEFISEIPRNPSGKILRRVLKASNGPTGHVVKDVSVRAKI</sequence>
<dbReference type="Pfam" id="PF13193">
    <property type="entry name" value="AMP-binding_C"/>
    <property type="match status" value="1"/>
</dbReference>
<dbReference type="Proteomes" id="UP000014074">
    <property type="component" value="Unassembled WGS sequence"/>
</dbReference>
<name>R8BGC5_PHAM7</name>
<dbReference type="InterPro" id="IPR042099">
    <property type="entry name" value="ANL_N_sf"/>
</dbReference>
<reference evidence="6" key="1">
    <citation type="journal article" date="2013" name="Genome Announc.">
        <title>Draft genome sequence of the ascomycete Phaeoacremonium aleophilum strain UCR-PA7, a causal agent of the esca disease complex in grapevines.</title>
        <authorList>
            <person name="Blanco-Ulate B."/>
            <person name="Rolshausen P."/>
            <person name="Cantu D."/>
        </authorList>
    </citation>
    <scope>NUCLEOTIDE SEQUENCE [LARGE SCALE GENOMIC DNA]</scope>
    <source>
        <strain evidence="6">UCR-PA7</strain>
    </source>
</reference>
<dbReference type="KEGG" id="tmn:UCRPA7_6078"/>
<proteinExistence type="inferred from homology"/>
<dbReference type="PANTHER" id="PTHR24096:SF149">
    <property type="entry name" value="AMP-BINDING DOMAIN-CONTAINING PROTEIN-RELATED"/>
    <property type="match status" value="1"/>
</dbReference>
<gene>
    <name evidence="5" type="ORF">UCRPA7_6078</name>
</gene>
<protein>
    <submittedName>
        <fullName evidence="5">Putative 4-coumarate-ligase protein</fullName>
    </submittedName>
</protein>
<evidence type="ECO:0000256" key="1">
    <source>
        <dbReference type="ARBA" id="ARBA00006432"/>
    </source>
</evidence>
<dbReference type="eggNOG" id="KOG1176">
    <property type="taxonomic scope" value="Eukaryota"/>
</dbReference>
<dbReference type="AlphaFoldDB" id="R8BGC5"/>
<evidence type="ECO:0000259" key="3">
    <source>
        <dbReference type="Pfam" id="PF00501"/>
    </source>
</evidence>
<dbReference type="Gene3D" id="3.40.50.12780">
    <property type="entry name" value="N-terminal domain of ligase-like"/>
    <property type="match status" value="1"/>
</dbReference>
<evidence type="ECO:0000313" key="6">
    <source>
        <dbReference type="Proteomes" id="UP000014074"/>
    </source>
</evidence>
<dbReference type="InterPro" id="IPR025110">
    <property type="entry name" value="AMP-bd_C"/>
</dbReference>
<keyword evidence="2 5" id="KW-0436">Ligase</keyword>
<keyword evidence="6" id="KW-1185">Reference proteome</keyword>
<feature type="domain" description="AMP-dependent synthetase/ligase" evidence="3">
    <location>
        <begin position="1"/>
        <end position="64"/>
    </location>
</feature>
<dbReference type="OrthoDB" id="6509636at2759"/>
<organism evidence="5 6">
    <name type="scientific">Phaeoacremonium minimum (strain UCR-PA7)</name>
    <name type="common">Esca disease fungus</name>
    <name type="synonym">Togninia minima</name>
    <dbReference type="NCBI Taxonomy" id="1286976"/>
    <lineage>
        <taxon>Eukaryota</taxon>
        <taxon>Fungi</taxon>
        <taxon>Dikarya</taxon>
        <taxon>Ascomycota</taxon>
        <taxon>Pezizomycotina</taxon>
        <taxon>Sordariomycetes</taxon>
        <taxon>Sordariomycetidae</taxon>
        <taxon>Togniniales</taxon>
        <taxon>Togniniaceae</taxon>
        <taxon>Phaeoacremonium</taxon>
    </lineage>
</organism>